<reference evidence="8 9" key="1">
    <citation type="submission" date="2024-08" db="EMBL/GenBank/DDBJ databases">
        <title>Whole-genome sequencing of halo(alkali)philic microorganisms from hypersaline lakes.</title>
        <authorList>
            <person name="Sorokin D.Y."/>
            <person name="Merkel A.Y."/>
            <person name="Messina E."/>
            <person name="Yakimov M."/>
        </authorList>
    </citation>
    <scope>NUCLEOTIDE SEQUENCE [LARGE SCALE GENOMIC DNA]</scope>
    <source>
        <strain evidence="8 9">AB-hyl4</strain>
    </source>
</reference>
<evidence type="ECO:0000256" key="5">
    <source>
        <dbReference type="RuleBase" id="RU003869"/>
    </source>
</evidence>
<comment type="function">
    <text evidence="6">This protein binds to the 23S rRNA, and is important in its secondary structure. It is located near the subunit interface in the base of the L7/L12 stalk, and near the tRNA binding site of the peptidyltransferase center.</text>
</comment>
<protein>
    <recommendedName>
        <fullName evidence="3 4">50S ribosomal protein L6</fullName>
    </recommendedName>
</protein>
<keyword evidence="1 5" id="KW-0689">Ribosomal protein</keyword>
<accession>A0ABV4U9T9</accession>
<evidence type="ECO:0000256" key="6">
    <source>
        <dbReference type="RuleBase" id="RU003870"/>
    </source>
</evidence>
<keyword evidence="6" id="KW-0699">rRNA-binding</keyword>
<evidence type="ECO:0000256" key="3">
    <source>
        <dbReference type="ARBA" id="ARBA00035454"/>
    </source>
</evidence>
<dbReference type="Pfam" id="PF00347">
    <property type="entry name" value="Ribosomal_L6"/>
    <property type="match status" value="2"/>
</dbReference>
<comment type="caution">
    <text evidence="8">The sequence shown here is derived from an EMBL/GenBank/DDBJ whole genome shotgun (WGS) entry which is preliminary data.</text>
</comment>
<gene>
    <name evidence="8" type="primary">rplF</name>
    <name evidence="8" type="ORF">ACERK3_12130</name>
</gene>
<dbReference type="InterPro" id="IPR036789">
    <property type="entry name" value="Ribosomal_uL6-like_a/b-dom_sf"/>
</dbReference>
<dbReference type="InterPro" id="IPR019906">
    <property type="entry name" value="Ribosomal_uL6_bac-type"/>
</dbReference>
<dbReference type="InterPro" id="IPR020040">
    <property type="entry name" value="Ribosomal_uL6_a/b-dom"/>
</dbReference>
<dbReference type="Gene3D" id="3.90.930.12">
    <property type="entry name" value="Ribosomal protein L6, alpha-beta domain"/>
    <property type="match status" value="2"/>
</dbReference>
<dbReference type="RefSeq" id="WP_425345950.1">
    <property type="nucleotide sequence ID" value="NZ_JBGUBD010000006.1"/>
</dbReference>
<keyword evidence="9" id="KW-1185">Reference proteome</keyword>
<dbReference type="PIRSF" id="PIRSF002162">
    <property type="entry name" value="Ribosomal_L6"/>
    <property type="match status" value="1"/>
</dbReference>
<comment type="similarity">
    <text evidence="5">Belongs to the universal ribosomal protein uL6 family.</text>
</comment>
<dbReference type="Proteomes" id="UP001575105">
    <property type="component" value="Unassembled WGS sequence"/>
</dbReference>
<evidence type="ECO:0000256" key="2">
    <source>
        <dbReference type="ARBA" id="ARBA00023274"/>
    </source>
</evidence>
<evidence type="ECO:0000256" key="4">
    <source>
        <dbReference type="NCBIfam" id="TIGR03654"/>
    </source>
</evidence>
<evidence type="ECO:0000313" key="8">
    <source>
        <dbReference type="EMBL" id="MFA9479033.1"/>
    </source>
</evidence>
<dbReference type="GO" id="GO:0005840">
    <property type="term" value="C:ribosome"/>
    <property type="evidence" value="ECO:0007669"/>
    <property type="project" value="UniProtKB-KW"/>
</dbReference>
<feature type="domain" description="Large ribosomal subunit protein uL6 alpha-beta" evidence="7">
    <location>
        <begin position="93"/>
        <end position="165"/>
    </location>
</feature>
<dbReference type="PANTHER" id="PTHR11655:SF14">
    <property type="entry name" value="LARGE RIBOSOMAL SUBUNIT PROTEIN UL6M"/>
    <property type="match status" value="1"/>
</dbReference>
<organism evidence="8 9">
    <name type="scientific">Natronomicrosphaera hydrolytica</name>
    <dbReference type="NCBI Taxonomy" id="3242702"/>
    <lineage>
        <taxon>Bacteria</taxon>
        <taxon>Pseudomonadati</taxon>
        <taxon>Planctomycetota</taxon>
        <taxon>Phycisphaerae</taxon>
        <taxon>Phycisphaerales</taxon>
        <taxon>Phycisphaeraceae</taxon>
        <taxon>Natronomicrosphaera</taxon>
    </lineage>
</organism>
<dbReference type="SUPFAM" id="SSF56053">
    <property type="entry name" value="Ribosomal protein L6"/>
    <property type="match status" value="2"/>
</dbReference>
<dbReference type="InterPro" id="IPR000702">
    <property type="entry name" value="Ribosomal_uL6-like"/>
</dbReference>
<proteinExistence type="inferred from homology"/>
<name>A0ABV4U9T9_9BACT</name>
<keyword evidence="2 5" id="KW-0687">Ribonucleoprotein</keyword>
<feature type="domain" description="Large ribosomal subunit protein uL6 alpha-beta" evidence="7">
    <location>
        <begin position="14"/>
        <end position="84"/>
    </location>
</feature>
<evidence type="ECO:0000259" key="7">
    <source>
        <dbReference type="Pfam" id="PF00347"/>
    </source>
</evidence>
<evidence type="ECO:0000313" key="9">
    <source>
        <dbReference type="Proteomes" id="UP001575105"/>
    </source>
</evidence>
<dbReference type="EMBL" id="JBGUBD010000006">
    <property type="protein sequence ID" value="MFA9479033.1"/>
    <property type="molecule type" value="Genomic_DNA"/>
</dbReference>
<evidence type="ECO:0000256" key="1">
    <source>
        <dbReference type="ARBA" id="ARBA00022980"/>
    </source>
</evidence>
<dbReference type="PRINTS" id="PR00059">
    <property type="entry name" value="RIBOSOMALL6"/>
</dbReference>
<dbReference type="PANTHER" id="PTHR11655">
    <property type="entry name" value="60S/50S RIBOSOMAL PROTEIN L6/L9"/>
    <property type="match status" value="1"/>
</dbReference>
<keyword evidence="6" id="KW-0694">RNA-binding</keyword>
<sequence>MSRIGKQPVPITGNAKVTITGRDIVVEGGSNKLTYTHRPEVTVTVDSDAKQVVVERKNDSRVAKAMHGLTRALIANMIQGVTTGFTRDLEINGVGWNAKVQGMTVALNVGYADTRVVNIPAGVQVDVQQNKIKVTGHDKQAVGQLAAEIRRQRPPEPYNGKGIKYAEEVIVRKEGKAFAGGG</sequence>
<dbReference type="NCBIfam" id="TIGR03654">
    <property type="entry name" value="L6_bact"/>
    <property type="match status" value="1"/>
</dbReference>